<feature type="transmembrane region" description="Helical" evidence="9">
    <location>
        <begin position="85"/>
        <end position="114"/>
    </location>
</feature>
<comment type="similarity">
    <text evidence="2">Belongs to the binding-protein-dependent transport system permease family. HisMQ subfamily.</text>
</comment>
<dbReference type="Proteomes" id="UP000032266">
    <property type="component" value="Chromosome"/>
</dbReference>
<dbReference type="KEGG" id="gsn:YC6258_00890"/>
<accession>A0A0C5V042</accession>
<comment type="subcellular location">
    <subcellularLocation>
        <location evidence="1">Cell inner membrane</location>
        <topology evidence="1">Multi-pass membrane protein</topology>
    </subcellularLocation>
    <subcellularLocation>
        <location evidence="9">Cell membrane</location>
        <topology evidence="9">Multi-pass membrane protein</topology>
    </subcellularLocation>
</comment>
<feature type="transmembrane region" description="Helical" evidence="9">
    <location>
        <begin position="21"/>
        <end position="42"/>
    </location>
</feature>
<feature type="transmembrane region" description="Helical" evidence="9">
    <location>
        <begin position="337"/>
        <end position="358"/>
    </location>
</feature>
<feature type="transmembrane region" description="Helical" evidence="9">
    <location>
        <begin position="364"/>
        <end position="386"/>
    </location>
</feature>
<evidence type="ECO:0000313" key="12">
    <source>
        <dbReference type="Proteomes" id="UP000032266"/>
    </source>
</evidence>
<evidence type="ECO:0000256" key="9">
    <source>
        <dbReference type="RuleBase" id="RU363032"/>
    </source>
</evidence>
<dbReference type="PROSITE" id="PS50928">
    <property type="entry name" value="ABC_TM1"/>
    <property type="match status" value="1"/>
</dbReference>
<keyword evidence="7 9" id="KW-1133">Transmembrane helix</keyword>
<dbReference type="RefSeq" id="WP_044615881.1">
    <property type="nucleotide sequence ID" value="NZ_CP007142.1"/>
</dbReference>
<dbReference type="PATRIC" id="fig|1445510.3.peg.874"/>
<evidence type="ECO:0000256" key="5">
    <source>
        <dbReference type="ARBA" id="ARBA00022692"/>
    </source>
</evidence>
<dbReference type="InterPro" id="IPR010065">
    <property type="entry name" value="AA_ABC_transptr_permease_3TM"/>
</dbReference>
<dbReference type="PANTHER" id="PTHR30614">
    <property type="entry name" value="MEMBRANE COMPONENT OF AMINO ACID ABC TRANSPORTER"/>
    <property type="match status" value="1"/>
</dbReference>
<keyword evidence="12" id="KW-1185">Reference proteome</keyword>
<dbReference type="InterPro" id="IPR043429">
    <property type="entry name" value="ArtM/GltK/GlnP/TcyL/YhdX-like"/>
</dbReference>
<dbReference type="InterPro" id="IPR000515">
    <property type="entry name" value="MetI-like"/>
</dbReference>
<dbReference type="HOGENOM" id="CLU_019602_8_0_6"/>
<evidence type="ECO:0000256" key="7">
    <source>
        <dbReference type="ARBA" id="ARBA00022989"/>
    </source>
</evidence>
<feature type="transmembrane region" description="Helical" evidence="9">
    <location>
        <begin position="216"/>
        <end position="239"/>
    </location>
</feature>
<dbReference type="Pfam" id="PF00528">
    <property type="entry name" value="BPD_transp_1"/>
    <property type="match status" value="1"/>
</dbReference>
<dbReference type="EMBL" id="CP007142">
    <property type="protein sequence ID" value="AJQ92940.1"/>
    <property type="molecule type" value="Genomic_DNA"/>
</dbReference>
<dbReference type="InterPro" id="IPR035906">
    <property type="entry name" value="MetI-like_sf"/>
</dbReference>
<evidence type="ECO:0000256" key="1">
    <source>
        <dbReference type="ARBA" id="ARBA00004429"/>
    </source>
</evidence>
<dbReference type="STRING" id="1445510.YC6258_00890"/>
<name>A0A0C5V042_9GAMM</name>
<evidence type="ECO:0000256" key="8">
    <source>
        <dbReference type="ARBA" id="ARBA00023136"/>
    </source>
</evidence>
<dbReference type="PANTHER" id="PTHR30614:SF37">
    <property type="entry name" value="AMINO-ACID ABC TRANSPORTER PERMEASE PROTEIN YHDX-RELATED"/>
    <property type="match status" value="1"/>
</dbReference>
<evidence type="ECO:0000256" key="2">
    <source>
        <dbReference type="ARBA" id="ARBA00010072"/>
    </source>
</evidence>
<dbReference type="NCBIfam" id="TIGR01726">
    <property type="entry name" value="HEQRo_perm_3TM"/>
    <property type="match status" value="1"/>
</dbReference>
<evidence type="ECO:0000313" key="11">
    <source>
        <dbReference type="EMBL" id="AJQ92940.1"/>
    </source>
</evidence>
<feature type="transmembrane region" description="Helical" evidence="9">
    <location>
        <begin position="183"/>
        <end position="204"/>
    </location>
</feature>
<dbReference type="AlphaFoldDB" id="A0A0C5V042"/>
<dbReference type="SUPFAM" id="SSF161098">
    <property type="entry name" value="MetI-like"/>
    <property type="match status" value="2"/>
</dbReference>
<reference evidence="11 12" key="1">
    <citation type="submission" date="2014-01" db="EMBL/GenBank/DDBJ databases">
        <title>Full genme sequencing of cellulolytic bacterium Gynuella sunshinyii YC6258T gen. nov., sp. nov.</title>
        <authorList>
            <person name="Khan H."/>
            <person name="Chung E.J."/>
            <person name="Chung Y.R."/>
        </authorList>
    </citation>
    <scope>NUCLEOTIDE SEQUENCE [LARGE SCALE GENOMIC DNA]</scope>
    <source>
        <strain evidence="11 12">YC6258</strain>
    </source>
</reference>
<sequence length="395" mass="43779">MSAQIDSSRPAKPPAWRDPNVTAMFFQVLVLSLVLYVIYTLINNTMMNLAARGIASGFDFLSTSSGFSISETLIEYDESSSYGRVFWVGLMNTLLVSFLGIMLATVLGFIMGVARLSSNWIVAKIAMIYVDTLRNIPLLLQLFFWYFAVLRPLPKPKAAIDWFDSIFLSNRGLYMPKPIFESGFGLIWAALIVAIIGIFFMRRWAKKRQEKTGEQFPVLLTSLGIIIGMPLLAAIITGFPMSWDFPELKGFNFKGGMVLTPEFCSLLFALSIYTSSFIAEIVRSGIMAVNKGQTEAAYALGLRPNLTTRLIIIPQALRVIIPPLTSQYLNLTKNSSLAAAIAYPDLVAVFAGTTLNQTGQAVEIMAMTLSVYLGLSLLISTLMNWYNARMALVER</sequence>
<evidence type="ECO:0000259" key="10">
    <source>
        <dbReference type="PROSITE" id="PS50928"/>
    </source>
</evidence>
<dbReference type="GO" id="GO:0006865">
    <property type="term" value="P:amino acid transport"/>
    <property type="evidence" value="ECO:0007669"/>
    <property type="project" value="UniProtKB-KW"/>
</dbReference>
<evidence type="ECO:0000256" key="4">
    <source>
        <dbReference type="ARBA" id="ARBA00022475"/>
    </source>
</evidence>
<dbReference type="GO" id="GO:0022857">
    <property type="term" value="F:transmembrane transporter activity"/>
    <property type="evidence" value="ECO:0007669"/>
    <property type="project" value="InterPro"/>
</dbReference>
<keyword evidence="4" id="KW-1003">Cell membrane</keyword>
<feature type="domain" description="ABC transmembrane type-1" evidence="10">
    <location>
        <begin position="90"/>
        <end position="383"/>
    </location>
</feature>
<feature type="transmembrane region" description="Helical" evidence="9">
    <location>
        <begin position="259"/>
        <end position="282"/>
    </location>
</feature>
<proteinExistence type="inferred from homology"/>
<evidence type="ECO:0000256" key="3">
    <source>
        <dbReference type="ARBA" id="ARBA00022448"/>
    </source>
</evidence>
<keyword evidence="3 9" id="KW-0813">Transport</keyword>
<gene>
    <name evidence="11" type="ORF">YC6258_00890</name>
</gene>
<dbReference type="GO" id="GO:0043190">
    <property type="term" value="C:ATP-binding cassette (ABC) transporter complex"/>
    <property type="evidence" value="ECO:0007669"/>
    <property type="project" value="InterPro"/>
</dbReference>
<dbReference type="Gene3D" id="1.10.3720.10">
    <property type="entry name" value="MetI-like"/>
    <property type="match status" value="1"/>
</dbReference>
<feature type="transmembrane region" description="Helical" evidence="9">
    <location>
        <begin position="126"/>
        <end position="148"/>
    </location>
</feature>
<keyword evidence="6" id="KW-0029">Amino-acid transport</keyword>
<keyword evidence="5 9" id="KW-0812">Transmembrane</keyword>
<protein>
    <submittedName>
        <fullName evidence="11">ABC-type amino acid transport system, permease component</fullName>
    </submittedName>
</protein>
<evidence type="ECO:0000256" key="6">
    <source>
        <dbReference type="ARBA" id="ARBA00022970"/>
    </source>
</evidence>
<dbReference type="CDD" id="cd06261">
    <property type="entry name" value="TM_PBP2"/>
    <property type="match status" value="1"/>
</dbReference>
<organism evidence="11 12">
    <name type="scientific">Gynuella sunshinyii YC6258</name>
    <dbReference type="NCBI Taxonomy" id="1445510"/>
    <lineage>
        <taxon>Bacteria</taxon>
        <taxon>Pseudomonadati</taxon>
        <taxon>Pseudomonadota</taxon>
        <taxon>Gammaproteobacteria</taxon>
        <taxon>Oceanospirillales</taxon>
        <taxon>Saccharospirillaceae</taxon>
        <taxon>Gynuella</taxon>
    </lineage>
</organism>
<keyword evidence="8 9" id="KW-0472">Membrane</keyword>